<sequence>MATHDDRVIRMATRMRGSGARNLRAAELNLSSPRGVLQMKKWQIRLLKEDPSDKNGKSSLGFEIQVRKDDISSTSDDDFEFENDGNDTRGFNTSRIRQVKVSDISIDTVTEAETDINSDFPDFEKADQSSSLQVSSSRTPGILTGNDSIMGPPSRPARIQMSDVNYTEADQGSRTGDSDYHDFRGDETSDNYFTEVDETYKIRRSGEVGETYKLQRSALGIISEDDSTIQSAAWRYGSESESIPRLADQNNDYRDLMGDETSDNYFTQADDEYRKRVGRRKDTSEDDTLLPLRQAIRADYQEEPKRDFILQPELIKDAQIFDEAPEQDFAYSEDEQEISDKENREPIEVGVGQKRGLDTILEDEPLAKQPRIEEAEEAQPQPIPLNETTITGRFQPMVVELDRLVDQENPDETPTVNLLDILIHFIKLYEPTEFPNTIVNQEALHAQFKKHALFFIDKLLDLHACINDMSQDILYIERTKQKYRNLILKIRKDQANVDNQLNKLRANIRAKNQEREDICLVKDKLEFLKLSIQNRDLGQGEGKDASVKLLLNNISKMASPQVGLLPKLKNINAKLERLERQV</sequence>
<dbReference type="GeneID" id="73467510"/>
<feature type="region of interest" description="Disordered" evidence="2">
    <location>
        <begin position="118"/>
        <end position="154"/>
    </location>
</feature>
<feature type="compositionally biased region" description="Polar residues" evidence="2">
    <location>
        <begin position="166"/>
        <end position="175"/>
    </location>
</feature>
<dbReference type="EMBL" id="JAGSYN010000047">
    <property type="protein sequence ID" value="KAG7665689.1"/>
    <property type="molecule type" value="Genomic_DNA"/>
</dbReference>
<keyword evidence="1" id="KW-0175">Coiled coil</keyword>
<name>A0A8J5V547_9ASCO</name>
<proteinExistence type="predicted"/>
<keyword evidence="4" id="KW-1185">Reference proteome</keyword>
<dbReference type="RefSeq" id="XP_049265921.1">
    <property type="nucleotide sequence ID" value="XM_049410413.1"/>
</dbReference>
<feature type="region of interest" description="Disordered" evidence="2">
    <location>
        <begin position="166"/>
        <end position="186"/>
    </location>
</feature>
<feature type="compositionally biased region" description="Basic and acidic residues" evidence="2">
    <location>
        <begin position="176"/>
        <end position="186"/>
    </location>
</feature>
<evidence type="ECO:0000313" key="3">
    <source>
        <dbReference type="EMBL" id="KAG7665689.1"/>
    </source>
</evidence>
<accession>A0A8J5V547</accession>
<feature type="coiled-coil region" evidence="1">
    <location>
        <begin position="476"/>
        <end position="514"/>
    </location>
</feature>
<comment type="caution">
    <text evidence="3">The sequence shown here is derived from an EMBL/GenBank/DDBJ whole genome shotgun (WGS) entry which is preliminary data.</text>
</comment>
<feature type="compositionally biased region" description="Low complexity" evidence="2">
    <location>
        <begin position="128"/>
        <end position="137"/>
    </location>
</feature>
<dbReference type="OrthoDB" id="3995136at2759"/>
<organism evidence="3 4">
    <name type="scientific">[Candida] subhashii</name>
    <dbReference type="NCBI Taxonomy" id="561895"/>
    <lineage>
        <taxon>Eukaryota</taxon>
        <taxon>Fungi</taxon>
        <taxon>Dikarya</taxon>
        <taxon>Ascomycota</taxon>
        <taxon>Saccharomycotina</taxon>
        <taxon>Pichiomycetes</taxon>
        <taxon>Debaryomycetaceae</taxon>
        <taxon>Spathaspora</taxon>
    </lineage>
</organism>
<dbReference type="AlphaFoldDB" id="A0A8J5V547"/>
<evidence type="ECO:0000256" key="1">
    <source>
        <dbReference type="SAM" id="Coils"/>
    </source>
</evidence>
<evidence type="ECO:0000313" key="4">
    <source>
        <dbReference type="Proteomes" id="UP000694255"/>
    </source>
</evidence>
<gene>
    <name evidence="3" type="ORF">J8A68_000709</name>
</gene>
<evidence type="ECO:0000256" key="2">
    <source>
        <dbReference type="SAM" id="MobiDB-lite"/>
    </source>
</evidence>
<protein>
    <submittedName>
        <fullName evidence="3">Uncharacterized protein</fullName>
    </submittedName>
</protein>
<dbReference type="Proteomes" id="UP000694255">
    <property type="component" value="Unassembled WGS sequence"/>
</dbReference>
<reference evidence="3 4" key="1">
    <citation type="journal article" date="2021" name="DNA Res.">
        <title>Genome analysis of Candida subhashii reveals its hybrid nature and dual mitochondrial genome conformations.</title>
        <authorList>
            <person name="Mixao V."/>
            <person name="Hegedusova E."/>
            <person name="Saus E."/>
            <person name="Pryszcz L.P."/>
            <person name="Cillingova A."/>
            <person name="Nosek J."/>
            <person name="Gabaldon T."/>
        </authorList>
    </citation>
    <scope>NUCLEOTIDE SEQUENCE [LARGE SCALE GENOMIC DNA]</scope>
    <source>
        <strain evidence="3 4">CBS 10753</strain>
    </source>
</reference>